<evidence type="ECO:0000313" key="3">
    <source>
        <dbReference type="Proteomes" id="UP001197626"/>
    </source>
</evidence>
<dbReference type="InterPro" id="IPR035240">
    <property type="entry name" value="SprT_Zn_ribbon"/>
</dbReference>
<dbReference type="Pfam" id="PF17283">
    <property type="entry name" value="Zn_ribbon_SprT"/>
    <property type="match status" value="1"/>
</dbReference>
<dbReference type="Proteomes" id="UP001197626">
    <property type="component" value="Chromosome"/>
</dbReference>
<keyword evidence="3" id="KW-1185">Reference proteome</keyword>
<dbReference type="SMART" id="SM00731">
    <property type="entry name" value="SprT"/>
    <property type="match status" value="1"/>
</dbReference>
<evidence type="ECO:0000313" key="2">
    <source>
        <dbReference type="EMBL" id="UEX90727.1"/>
    </source>
</evidence>
<reference evidence="2 3" key="1">
    <citation type="journal article" date="2022" name="Pathogens">
        <title>Staphylococcus ratti sp. nov. Isolated from a Lab Rat.</title>
        <authorList>
            <person name="Kovarovic V."/>
            <person name="Sedlacek I."/>
            <person name="Petras P."/>
            <person name="Kralova S."/>
            <person name="Maslanova I."/>
            <person name="Svec P."/>
            <person name="Neumann-Schaal M."/>
            <person name="Botka T."/>
            <person name="Gelbicova T."/>
            <person name="Stankova E."/>
            <person name="Doskar J."/>
            <person name="Pantucek R."/>
        </authorList>
    </citation>
    <scope>NUCLEOTIDE SEQUENCE [LARGE SCALE GENOMIC DNA]</scope>
    <source>
        <strain evidence="2 3">CCM 9025</strain>
    </source>
</reference>
<dbReference type="RefSeq" id="WP_229293207.1">
    <property type="nucleotide sequence ID" value="NZ_CP086654.1"/>
</dbReference>
<dbReference type="EMBL" id="CP086654">
    <property type="protein sequence ID" value="UEX90727.1"/>
    <property type="molecule type" value="Genomic_DNA"/>
</dbReference>
<dbReference type="InterPro" id="IPR006640">
    <property type="entry name" value="SprT-like_domain"/>
</dbReference>
<evidence type="ECO:0000259" key="1">
    <source>
        <dbReference type="SMART" id="SM00731"/>
    </source>
</evidence>
<gene>
    <name evidence="2" type="ORF">LN051_03460</name>
</gene>
<accession>A0ABY3PEI0</accession>
<organism evidence="2 3">
    <name type="scientific">Staphylococcus ratti</name>
    <dbReference type="NCBI Taxonomy" id="2892440"/>
    <lineage>
        <taxon>Bacteria</taxon>
        <taxon>Bacillati</taxon>
        <taxon>Bacillota</taxon>
        <taxon>Bacilli</taxon>
        <taxon>Bacillales</taxon>
        <taxon>Staphylococcaceae</taxon>
        <taxon>Staphylococcus</taxon>
    </lineage>
</organism>
<proteinExistence type="predicted"/>
<dbReference type="Gene3D" id="2.20.28.30">
    <property type="entry name" value="RNA polymerase ii, chain L"/>
    <property type="match status" value="1"/>
</dbReference>
<dbReference type="Pfam" id="PF10263">
    <property type="entry name" value="SprT-like"/>
    <property type="match status" value="1"/>
</dbReference>
<dbReference type="NCBIfam" id="NF003339">
    <property type="entry name" value="PRK04351.1"/>
    <property type="match status" value="1"/>
</dbReference>
<sequence>MDNEILQKQAEHIAKRYFGKPFRHQIYFNSRLRTTGGRYLLKSHNIEINPKQYEHFGKSAIQAIIKHELCHYFLHLEGKGYQHRDNDFRALSQKVGAPRHCASLSSYESRANYVYICEKCQKTFMRIRSVNTHKMRCGQCGGKIKLVKHL</sequence>
<protein>
    <submittedName>
        <fullName evidence="2">SprT family protein</fullName>
    </submittedName>
</protein>
<feature type="domain" description="SprT-like" evidence="1">
    <location>
        <begin position="4"/>
        <end position="147"/>
    </location>
</feature>
<name>A0ABY3PEI0_9STAP</name>